<name>A0A0A9GFG0_ARUDO</name>
<organism evidence="1">
    <name type="scientific">Arundo donax</name>
    <name type="common">Giant reed</name>
    <name type="synonym">Donax arundinaceus</name>
    <dbReference type="NCBI Taxonomy" id="35708"/>
    <lineage>
        <taxon>Eukaryota</taxon>
        <taxon>Viridiplantae</taxon>
        <taxon>Streptophyta</taxon>
        <taxon>Embryophyta</taxon>
        <taxon>Tracheophyta</taxon>
        <taxon>Spermatophyta</taxon>
        <taxon>Magnoliopsida</taxon>
        <taxon>Liliopsida</taxon>
        <taxon>Poales</taxon>
        <taxon>Poaceae</taxon>
        <taxon>PACMAD clade</taxon>
        <taxon>Arundinoideae</taxon>
        <taxon>Arundineae</taxon>
        <taxon>Arundo</taxon>
    </lineage>
</organism>
<dbReference type="AlphaFoldDB" id="A0A0A9GFG0"/>
<accession>A0A0A9GFG0</accession>
<reference evidence="1" key="1">
    <citation type="submission" date="2014-09" db="EMBL/GenBank/DDBJ databases">
        <authorList>
            <person name="Magalhaes I.L.F."/>
            <person name="Oliveira U."/>
            <person name="Santos F.R."/>
            <person name="Vidigal T.H.D.A."/>
            <person name="Brescovit A.D."/>
            <person name="Santos A.J."/>
        </authorList>
    </citation>
    <scope>NUCLEOTIDE SEQUENCE</scope>
    <source>
        <tissue evidence="1">Shoot tissue taken approximately 20 cm above the soil surface</tissue>
    </source>
</reference>
<dbReference type="EMBL" id="GBRH01178488">
    <property type="protein sequence ID" value="JAE19408.1"/>
    <property type="molecule type" value="Transcribed_RNA"/>
</dbReference>
<protein>
    <submittedName>
        <fullName evidence="1">Uncharacterized protein</fullName>
    </submittedName>
</protein>
<reference evidence="1" key="2">
    <citation type="journal article" date="2015" name="Data Brief">
        <title>Shoot transcriptome of the giant reed, Arundo donax.</title>
        <authorList>
            <person name="Barrero R.A."/>
            <person name="Guerrero F.D."/>
            <person name="Moolhuijzen P."/>
            <person name="Goolsby J.A."/>
            <person name="Tidwell J."/>
            <person name="Bellgard S.E."/>
            <person name="Bellgard M.I."/>
        </authorList>
    </citation>
    <scope>NUCLEOTIDE SEQUENCE</scope>
    <source>
        <tissue evidence="1">Shoot tissue taken approximately 20 cm above the soil surface</tissue>
    </source>
</reference>
<sequence>MHSIVATVCFLQHFSTTKPIALRTGAEREPYHSMQHLC</sequence>
<proteinExistence type="predicted"/>
<evidence type="ECO:0000313" key="1">
    <source>
        <dbReference type="EMBL" id="JAE19408.1"/>
    </source>
</evidence>